<dbReference type="AlphaFoldDB" id="A0A9X6Z5I2"/>
<dbReference type="RefSeq" id="WP_098369014.1">
    <property type="nucleotide sequence ID" value="NZ_JARSYC010000030.1"/>
</dbReference>
<dbReference type="Proteomes" id="UP000220397">
    <property type="component" value="Unassembled WGS sequence"/>
</dbReference>
<evidence type="ECO:0000313" key="2">
    <source>
        <dbReference type="Proteomes" id="UP000220397"/>
    </source>
</evidence>
<proteinExistence type="predicted"/>
<name>A0A9X6Z5I2_BACTU</name>
<evidence type="ECO:0000313" key="1">
    <source>
        <dbReference type="EMBL" id="PFB08216.1"/>
    </source>
</evidence>
<dbReference type="EMBL" id="NTUS01000026">
    <property type="protein sequence ID" value="PFB08216.1"/>
    <property type="molecule type" value="Genomic_DNA"/>
</dbReference>
<comment type="caution">
    <text evidence="1">The sequence shown here is derived from an EMBL/GenBank/DDBJ whole genome shotgun (WGS) entry which is preliminary data.</text>
</comment>
<reference evidence="1 2" key="1">
    <citation type="submission" date="2017-09" db="EMBL/GenBank/DDBJ databases">
        <title>Large-scale bioinformatics analysis of Bacillus genomes uncovers conserved roles of natural products in bacterial physiology.</title>
        <authorList>
            <consortium name="Agbiome Team Llc"/>
            <person name="Bleich R.M."/>
            <person name="Kirk G.J."/>
            <person name="Santa Maria K.C."/>
            <person name="Allen S.E."/>
            <person name="Farag S."/>
            <person name="Shank E.A."/>
            <person name="Bowers A."/>
        </authorList>
    </citation>
    <scope>NUCLEOTIDE SEQUENCE [LARGE SCALE GENOMIC DNA]</scope>
    <source>
        <strain evidence="1 2">AFS015413</strain>
    </source>
</reference>
<sequence length="238" mass="27691">MNTTLNKKGMELVELKTRLEGALADNFIKEAMTDLIHKKLNTEEAKIVLSAPSANALMRQLEGMSQYRMPEEKIMLKKIIEITDSIKKHAQPVQSERNWHQRQSQKQYHLKFLVDVDIEKNTAVVVKHIGLGAEFLKNYFKVSDDKKLKILMRKNGFLHQYVDMRLYAVINKVLKGISDNHKQGIRISTSESYFASDVEMYNINVQFEFSSKENINDVGKQIAYMLRRLEDDVRLKEI</sequence>
<gene>
    <name evidence="1" type="ORF">CN398_10925</name>
</gene>
<protein>
    <submittedName>
        <fullName evidence="1">Uncharacterized protein</fullName>
    </submittedName>
</protein>
<organism evidence="1 2">
    <name type="scientific">Bacillus thuringiensis</name>
    <dbReference type="NCBI Taxonomy" id="1428"/>
    <lineage>
        <taxon>Bacteria</taxon>
        <taxon>Bacillati</taxon>
        <taxon>Bacillota</taxon>
        <taxon>Bacilli</taxon>
        <taxon>Bacillales</taxon>
        <taxon>Bacillaceae</taxon>
        <taxon>Bacillus</taxon>
        <taxon>Bacillus cereus group</taxon>
    </lineage>
</organism>
<accession>A0A9X6Z5I2</accession>